<evidence type="ECO:0000256" key="2">
    <source>
        <dbReference type="ARBA" id="ARBA00004123"/>
    </source>
</evidence>
<evidence type="ECO:0000256" key="8">
    <source>
        <dbReference type="RuleBase" id="RU367053"/>
    </source>
</evidence>
<dbReference type="PANTHER" id="PTHR28118">
    <property type="entry name" value="POLYNUCLEOTIDE 5'-TRIPHOSPHATASE-RELATED"/>
    <property type="match status" value="1"/>
</dbReference>
<proteinExistence type="inferred from homology"/>
<feature type="region of interest" description="Disordered" evidence="9">
    <location>
        <begin position="1"/>
        <end position="54"/>
    </location>
</feature>
<keyword evidence="5 8" id="KW-0378">Hydrolase</keyword>
<feature type="compositionally biased region" description="Basic residues" evidence="9">
    <location>
        <begin position="43"/>
        <end position="52"/>
    </location>
</feature>
<comment type="subcellular location">
    <subcellularLocation>
        <location evidence="2 8">Nucleus</location>
    </subcellularLocation>
</comment>
<dbReference type="GO" id="GO:0140818">
    <property type="term" value="F:mRNA 5'-triphosphate monophosphatase activity"/>
    <property type="evidence" value="ECO:0007669"/>
    <property type="project" value="UniProtKB-EC"/>
</dbReference>
<reference evidence="11" key="1">
    <citation type="journal article" date="2020" name="Stud. Mycol.">
        <title>101 Dothideomycetes genomes: a test case for predicting lifestyles and emergence of pathogens.</title>
        <authorList>
            <person name="Haridas S."/>
            <person name="Albert R."/>
            <person name="Binder M."/>
            <person name="Bloem J."/>
            <person name="Labutti K."/>
            <person name="Salamov A."/>
            <person name="Andreopoulos B."/>
            <person name="Baker S."/>
            <person name="Barry K."/>
            <person name="Bills G."/>
            <person name="Bluhm B."/>
            <person name="Cannon C."/>
            <person name="Castanera R."/>
            <person name="Culley D."/>
            <person name="Daum C."/>
            <person name="Ezra D."/>
            <person name="Gonzalez J."/>
            <person name="Henrissat B."/>
            <person name="Kuo A."/>
            <person name="Liang C."/>
            <person name="Lipzen A."/>
            <person name="Lutzoni F."/>
            <person name="Magnuson J."/>
            <person name="Mondo S."/>
            <person name="Nolan M."/>
            <person name="Ohm R."/>
            <person name="Pangilinan J."/>
            <person name="Park H.-J."/>
            <person name="Ramirez L."/>
            <person name="Alfaro M."/>
            <person name="Sun H."/>
            <person name="Tritt A."/>
            <person name="Yoshinaga Y."/>
            <person name="Zwiers L.-H."/>
            <person name="Turgeon B."/>
            <person name="Goodwin S."/>
            <person name="Spatafora J."/>
            <person name="Crous P."/>
            <person name="Grigoriev I."/>
        </authorList>
    </citation>
    <scope>NUCLEOTIDE SEQUENCE</scope>
    <source>
        <strain evidence="11">CBS 269.34</strain>
    </source>
</reference>
<dbReference type="EC" id="3.6.1.74" evidence="8"/>
<dbReference type="OrthoDB" id="272147at2759"/>
<dbReference type="InterPro" id="IPR033469">
    <property type="entry name" value="CYTH-like_dom_sf"/>
</dbReference>
<protein>
    <recommendedName>
        <fullName evidence="8">mRNA-capping enzyme subunit beta</fullName>
        <ecNumber evidence="8">3.6.1.74</ecNumber>
    </recommendedName>
    <alternativeName>
        <fullName evidence="8">mRNA 5'-phosphatase</fullName>
    </alternativeName>
    <alternativeName>
        <fullName evidence="8">mRNA 5'-triphosphate monophosphatase</fullName>
    </alternativeName>
</protein>
<evidence type="ECO:0000313" key="11">
    <source>
        <dbReference type="EMBL" id="KAF2501036.1"/>
    </source>
</evidence>
<accession>A0A6A6R973</accession>
<dbReference type="CDD" id="cd07470">
    <property type="entry name" value="CYTH-like_mRNA_RTPase"/>
    <property type="match status" value="1"/>
</dbReference>
<dbReference type="SUPFAM" id="SSF55154">
    <property type="entry name" value="CYTH-like phosphatases"/>
    <property type="match status" value="1"/>
</dbReference>
<feature type="domain" description="mRNA triphosphatase Cet1-like" evidence="10">
    <location>
        <begin position="101"/>
        <end position="342"/>
    </location>
</feature>
<dbReference type="AlphaFoldDB" id="A0A6A6R973"/>
<comment type="similarity">
    <text evidence="3 8">Belongs to the fungal TPase family.</text>
</comment>
<evidence type="ECO:0000256" key="4">
    <source>
        <dbReference type="ARBA" id="ARBA00022664"/>
    </source>
</evidence>
<dbReference type="Proteomes" id="UP000799750">
    <property type="component" value="Unassembled WGS sequence"/>
</dbReference>
<dbReference type="InterPro" id="IPR040343">
    <property type="entry name" value="Cet1/Ctl1"/>
</dbReference>
<keyword evidence="6 8" id="KW-0539">Nucleus</keyword>
<comment type="subunit">
    <text evidence="8">Heterodimer. The mRNA-capping enzyme is composed of two separate chains alpha and beta, respectively a mRNA guanylyltransferase and an mRNA 5'-triphosphate monophosphatase.</text>
</comment>
<comment type="function">
    <text evidence="8">First step of mRNA capping. Converts the 5'-triphosphate end of a nascent mRNA chain into a diphosphate end.</text>
</comment>
<feature type="compositionally biased region" description="Polar residues" evidence="9">
    <location>
        <begin position="13"/>
        <end position="23"/>
    </location>
</feature>
<comment type="cofactor">
    <cofactor evidence="1 8">
        <name>Mg(2+)</name>
        <dbReference type="ChEBI" id="CHEBI:18420"/>
    </cofactor>
</comment>
<gene>
    <name evidence="11" type="ORF">BU16DRAFT_522095</name>
</gene>
<dbReference type="PANTHER" id="PTHR28118:SF1">
    <property type="entry name" value="POLYNUCLEOTIDE 5'-TRIPHOSPHATASE CTL1-RELATED"/>
    <property type="match status" value="1"/>
</dbReference>
<dbReference type="GO" id="GO:0006370">
    <property type="term" value="P:7-methylguanosine mRNA capping"/>
    <property type="evidence" value="ECO:0007669"/>
    <property type="project" value="UniProtKB-UniRule"/>
</dbReference>
<evidence type="ECO:0000259" key="10">
    <source>
        <dbReference type="Pfam" id="PF02940"/>
    </source>
</evidence>
<dbReference type="InterPro" id="IPR037009">
    <property type="entry name" value="mRNA_triPase_Cet1_sf"/>
</dbReference>
<dbReference type="EMBL" id="MU004182">
    <property type="protein sequence ID" value="KAF2501036.1"/>
    <property type="molecule type" value="Genomic_DNA"/>
</dbReference>
<evidence type="ECO:0000313" key="12">
    <source>
        <dbReference type="Proteomes" id="UP000799750"/>
    </source>
</evidence>
<evidence type="ECO:0000256" key="5">
    <source>
        <dbReference type="ARBA" id="ARBA00022801"/>
    </source>
</evidence>
<comment type="catalytic activity">
    <reaction evidence="7">
        <text>a 5'-end triphospho-ribonucleoside in mRNA + H2O = a 5'-end diphospho-ribonucleoside in mRNA + phosphate + H(+)</text>
        <dbReference type="Rhea" id="RHEA:67004"/>
        <dbReference type="Rhea" id="RHEA-COMP:17164"/>
        <dbReference type="Rhea" id="RHEA-COMP:17165"/>
        <dbReference type="ChEBI" id="CHEBI:15377"/>
        <dbReference type="ChEBI" id="CHEBI:15378"/>
        <dbReference type="ChEBI" id="CHEBI:43474"/>
        <dbReference type="ChEBI" id="CHEBI:167616"/>
        <dbReference type="ChEBI" id="CHEBI:167618"/>
        <dbReference type="EC" id="3.6.1.74"/>
    </reaction>
    <physiologicalReaction direction="left-to-right" evidence="7">
        <dbReference type="Rhea" id="RHEA:67005"/>
    </physiologicalReaction>
</comment>
<dbReference type="GO" id="GO:0004651">
    <property type="term" value="F:polynucleotide 5'-phosphatase activity"/>
    <property type="evidence" value="ECO:0007669"/>
    <property type="project" value="UniProtKB-UniRule"/>
</dbReference>
<sequence>MDIRSLINPTPPSRVSTPSNAVSTDAPRKRKRTPPPASPLKQTAKRPRRKRHDPIPIWAIREGDAQANAPPVQAPVPVSIESNDASESTLEPSITNRAPYDEIARSVCDFIWQNVIVNSVVRKALAESADTQLEIEAKWGQMQDKRTGERFTGVHQTECVVDEMDLGDSIKFVSTMSEGQHQKMNKFLNGCVTDAKGDRTRARAPLDYKHVKEVDKFFELNHPGFELLSPATRALLQTFLRKRVRVSMDMKTGRDLGKIIKHRIANLHISSPKTEWDYRVSINLEINYPRAVNDLQPAAETGLPQERKKDRMSYTHQKTYQIDLTQVINESGVKNHELELELYGDKLVREADKINQGLPNLYEEVVGTLVNNLRVLSRAI</sequence>
<dbReference type="Pfam" id="PF02940">
    <property type="entry name" value="mRNA_triPase"/>
    <property type="match status" value="1"/>
</dbReference>
<organism evidence="11 12">
    <name type="scientific">Lophium mytilinum</name>
    <dbReference type="NCBI Taxonomy" id="390894"/>
    <lineage>
        <taxon>Eukaryota</taxon>
        <taxon>Fungi</taxon>
        <taxon>Dikarya</taxon>
        <taxon>Ascomycota</taxon>
        <taxon>Pezizomycotina</taxon>
        <taxon>Dothideomycetes</taxon>
        <taxon>Pleosporomycetidae</taxon>
        <taxon>Mytilinidiales</taxon>
        <taxon>Mytilinidiaceae</taxon>
        <taxon>Lophium</taxon>
    </lineage>
</organism>
<evidence type="ECO:0000256" key="7">
    <source>
        <dbReference type="ARBA" id="ARBA00047740"/>
    </source>
</evidence>
<dbReference type="InterPro" id="IPR004206">
    <property type="entry name" value="mRNA_triPase_Cet1"/>
</dbReference>
<keyword evidence="4 8" id="KW-0507">mRNA processing</keyword>
<evidence type="ECO:0000256" key="3">
    <source>
        <dbReference type="ARBA" id="ARBA00006345"/>
    </source>
</evidence>
<evidence type="ECO:0000256" key="9">
    <source>
        <dbReference type="SAM" id="MobiDB-lite"/>
    </source>
</evidence>
<name>A0A6A6R973_9PEZI</name>
<evidence type="ECO:0000256" key="6">
    <source>
        <dbReference type="ARBA" id="ARBA00023242"/>
    </source>
</evidence>
<keyword evidence="12" id="KW-1185">Reference proteome</keyword>
<evidence type="ECO:0000256" key="1">
    <source>
        <dbReference type="ARBA" id="ARBA00001946"/>
    </source>
</evidence>
<keyword evidence="8" id="KW-0506">mRNA capping</keyword>
<dbReference type="Gene3D" id="3.20.100.10">
    <property type="entry name" value="mRNA triphosphatase Cet1-like"/>
    <property type="match status" value="1"/>
</dbReference>
<dbReference type="GO" id="GO:0031533">
    <property type="term" value="C:mRNA capping enzyme complex"/>
    <property type="evidence" value="ECO:0007669"/>
    <property type="project" value="UniProtKB-UniRule"/>
</dbReference>